<name>A0ABW9ZP79_9BACT</name>
<comment type="caution">
    <text evidence="2">The sequence shown here is derived from an EMBL/GenBank/DDBJ whole genome shotgun (WGS) entry which is preliminary data.</text>
</comment>
<organism evidence="2 3">
    <name type="scientific">Sediminibacterium roseum</name>
    <dbReference type="NCBI Taxonomy" id="1978412"/>
    <lineage>
        <taxon>Bacteria</taxon>
        <taxon>Pseudomonadati</taxon>
        <taxon>Bacteroidota</taxon>
        <taxon>Chitinophagia</taxon>
        <taxon>Chitinophagales</taxon>
        <taxon>Chitinophagaceae</taxon>
        <taxon>Sediminibacterium</taxon>
    </lineage>
</organism>
<accession>A0ABW9ZP79</accession>
<evidence type="ECO:0000313" key="2">
    <source>
        <dbReference type="EMBL" id="NCI48896.1"/>
    </source>
</evidence>
<dbReference type="Proteomes" id="UP000753802">
    <property type="component" value="Unassembled WGS sequence"/>
</dbReference>
<dbReference type="RefSeq" id="WP_161817204.1">
    <property type="nucleotide sequence ID" value="NZ_JAACJS010000002.1"/>
</dbReference>
<protein>
    <submittedName>
        <fullName evidence="2">DUF4932 domain-containing protein</fullName>
    </submittedName>
</protein>
<evidence type="ECO:0000256" key="1">
    <source>
        <dbReference type="SAM" id="SignalP"/>
    </source>
</evidence>
<sequence length="368" mass="42723">MKSILLPFFLLAVFAVHSQEKQPLPYGAVAGEDLTVYVHPGVELMSVVQILADKYPQPTPSVYAEEMKAYFKPYANHPAVEYLKSFKKNLYTDFVELGWCFDGFPGITLTEPTKQNWIRNYGKDSVIRYLRLVKQFYEDSQFWKFYAAHETNYARWAKDVQQKIKDSASFEKLYGFYKIKKPVRLYIGIEPLNNWGAHAIPGFAEINPKYNNLVAYETGYFNDTATKYGEPKFTMGTETIYDLLWHEGGHIMIEGLMKKHDAEIAQLAFLYNGNDEGMKRNSIGSWAYCLNENIVRSVVACLKRQYRGYRPYEKTISREDASDFIYVNDLAPFIWKEYIEEKKYADFASLFPALLELLKKGSNAFTHY</sequence>
<proteinExistence type="predicted"/>
<dbReference type="EMBL" id="JAACJS010000002">
    <property type="protein sequence ID" value="NCI48896.1"/>
    <property type="molecule type" value="Genomic_DNA"/>
</dbReference>
<dbReference type="Pfam" id="PF16286">
    <property type="entry name" value="DUF4932"/>
    <property type="match status" value="1"/>
</dbReference>
<keyword evidence="3" id="KW-1185">Reference proteome</keyword>
<gene>
    <name evidence="2" type="ORF">GWC95_03110</name>
</gene>
<reference evidence="2 3" key="1">
    <citation type="submission" date="2020-01" db="EMBL/GenBank/DDBJ databases">
        <title>Genome analysis.</title>
        <authorList>
            <person name="Wu S."/>
            <person name="Wang G."/>
        </authorList>
    </citation>
    <scope>NUCLEOTIDE SEQUENCE [LARGE SCALE GENOMIC DNA]</scope>
    <source>
        <strain evidence="2 3">SYL130</strain>
    </source>
</reference>
<feature type="signal peptide" evidence="1">
    <location>
        <begin position="1"/>
        <end position="18"/>
    </location>
</feature>
<evidence type="ECO:0000313" key="3">
    <source>
        <dbReference type="Proteomes" id="UP000753802"/>
    </source>
</evidence>
<dbReference type="InterPro" id="IPR032560">
    <property type="entry name" value="DUF4932"/>
</dbReference>
<keyword evidence="1" id="KW-0732">Signal</keyword>
<feature type="chain" id="PRO_5046599732" evidence="1">
    <location>
        <begin position="19"/>
        <end position="368"/>
    </location>
</feature>